<evidence type="ECO:0000313" key="2">
    <source>
        <dbReference type="EMBL" id="GGE63877.1"/>
    </source>
</evidence>
<reference evidence="3" key="1">
    <citation type="journal article" date="2019" name="Int. J. Syst. Evol. Microbiol.">
        <title>The Global Catalogue of Microorganisms (GCM) 10K type strain sequencing project: providing services to taxonomists for standard genome sequencing and annotation.</title>
        <authorList>
            <consortium name="The Broad Institute Genomics Platform"/>
            <consortium name="The Broad Institute Genome Sequencing Center for Infectious Disease"/>
            <person name="Wu L."/>
            <person name="Ma J."/>
        </authorList>
    </citation>
    <scope>NUCLEOTIDE SEQUENCE [LARGE SCALE GENOMIC DNA]</scope>
    <source>
        <strain evidence="3">CGMCC 1.16033</strain>
    </source>
</reference>
<dbReference type="EMBL" id="BMKO01000001">
    <property type="protein sequence ID" value="GGE63877.1"/>
    <property type="molecule type" value="Genomic_DNA"/>
</dbReference>
<evidence type="ECO:0000313" key="3">
    <source>
        <dbReference type="Proteomes" id="UP000606498"/>
    </source>
</evidence>
<feature type="region of interest" description="Disordered" evidence="1">
    <location>
        <begin position="1"/>
        <end position="32"/>
    </location>
</feature>
<feature type="compositionally biased region" description="Polar residues" evidence="1">
    <location>
        <begin position="7"/>
        <end position="21"/>
    </location>
</feature>
<gene>
    <name evidence="2" type="ORF">GCM10011520_00770</name>
</gene>
<accession>A0ABQ1SU33</accession>
<proteinExistence type="predicted"/>
<name>A0ABQ1SU33_9GAMM</name>
<evidence type="ECO:0000256" key="1">
    <source>
        <dbReference type="SAM" id="MobiDB-lite"/>
    </source>
</evidence>
<keyword evidence="3" id="KW-1185">Reference proteome</keyword>
<sequence length="59" mass="6657">MFEGEFSPSNSPRGGIESNQVPEAVSGDQNREPEYLKNLEQIKSAYKAQFIDINRKKLA</sequence>
<organism evidence="2 3">
    <name type="scientific">Shewanella carassii</name>
    <dbReference type="NCBI Taxonomy" id="1987584"/>
    <lineage>
        <taxon>Bacteria</taxon>
        <taxon>Pseudomonadati</taxon>
        <taxon>Pseudomonadota</taxon>
        <taxon>Gammaproteobacteria</taxon>
        <taxon>Alteromonadales</taxon>
        <taxon>Shewanellaceae</taxon>
        <taxon>Shewanella</taxon>
    </lineage>
</organism>
<comment type="caution">
    <text evidence="2">The sequence shown here is derived from an EMBL/GenBank/DDBJ whole genome shotgun (WGS) entry which is preliminary data.</text>
</comment>
<dbReference type="Proteomes" id="UP000606498">
    <property type="component" value="Unassembled WGS sequence"/>
</dbReference>
<protein>
    <submittedName>
        <fullName evidence="2">Uncharacterized protein</fullName>
    </submittedName>
</protein>